<gene>
    <name evidence="6" type="ORF">DI533_02325</name>
</gene>
<organism evidence="6 7">
    <name type="scientific">Cereibacter sphaeroides</name>
    <name type="common">Rhodobacter sphaeroides</name>
    <dbReference type="NCBI Taxonomy" id="1063"/>
    <lineage>
        <taxon>Bacteria</taxon>
        <taxon>Pseudomonadati</taxon>
        <taxon>Pseudomonadota</taxon>
        <taxon>Alphaproteobacteria</taxon>
        <taxon>Rhodobacterales</taxon>
        <taxon>Paracoccaceae</taxon>
        <taxon>Cereibacter</taxon>
    </lineage>
</organism>
<dbReference type="Pfam" id="PF07681">
    <property type="entry name" value="DoxX"/>
    <property type="match status" value="1"/>
</dbReference>
<keyword evidence="3 5" id="KW-1133">Transmembrane helix</keyword>
<accession>A0A2W5TU40</accession>
<feature type="transmembrane region" description="Helical" evidence="5">
    <location>
        <begin position="102"/>
        <end position="122"/>
    </location>
</feature>
<dbReference type="InterPro" id="IPR032808">
    <property type="entry name" value="DoxX"/>
</dbReference>
<dbReference type="GO" id="GO:0016020">
    <property type="term" value="C:membrane"/>
    <property type="evidence" value="ECO:0007669"/>
    <property type="project" value="UniProtKB-SubCell"/>
</dbReference>
<evidence type="ECO:0000313" key="6">
    <source>
        <dbReference type="EMBL" id="PZQ99527.1"/>
    </source>
</evidence>
<name>A0A2W5TU40_CERSP</name>
<dbReference type="EMBL" id="QFQS01000001">
    <property type="protein sequence ID" value="PZQ99527.1"/>
    <property type="molecule type" value="Genomic_DNA"/>
</dbReference>
<sequence length="123" mass="13286">MTAAATFILIGRIILGLFFVIAGIRNFLHFSERIAGETNYGWRLPASLVALGFAAQIVGGLSVLFGIMAAWGAALLILFLLAVTPLFHNFLLFKGEARLPHLYFTLVNCALIGYCLMVIGTAP</sequence>
<feature type="transmembrane region" description="Helical" evidence="5">
    <location>
        <begin position="6"/>
        <end position="28"/>
    </location>
</feature>
<protein>
    <submittedName>
        <fullName evidence="6">DoxX family protein</fullName>
    </submittedName>
</protein>
<comment type="subcellular location">
    <subcellularLocation>
        <location evidence="1">Membrane</location>
        <topology evidence="1">Multi-pass membrane protein</topology>
    </subcellularLocation>
</comment>
<evidence type="ECO:0000256" key="2">
    <source>
        <dbReference type="ARBA" id="ARBA00022692"/>
    </source>
</evidence>
<feature type="transmembrane region" description="Helical" evidence="5">
    <location>
        <begin position="40"/>
        <end position="58"/>
    </location>
</feature>
<keyword evidence="4 5" id="KW-0472">Membrane</keyword>
<keyword evidence="2 5" id="KW-0812">Transmembrane</keyword>
<comment type="caution">
    <text evidence="6">The sequence shown here is derived from an EMBL/GenBank/DDBJ whole genome shotgun (WGS) entry which is preliminary data.</text>
</comment>
<evidence type="ECO:0000256" key="4">
    <source>
        <dbReference type="ARBA" id="ARBA00023136"/>
    </source>
</evidence>
<evidence type="ECO:0000256" key="1">
    <source>
        <dbReference type="ARBA" id="ARBA00004141"/>
    </source>
</evidence>
<dbReference type="Proteomes" id="UP000248975">
    <property type="component" value="Unassembled WGS sequence"/>
</dbReference>
<evidence type="ECO:0000256" key="3">
    <source>
        <dbReference type="ARBA" id="ARBA00022989"/>
    </source>
</evidence>
<dbReference type="AlphaFoldDB" id="A0A2W5TU40"/>
<feature type="transmembrane region" description="Helical" evidence="5">
    <location>
        <begin position="64"/>
        <end position="90"/>
    </location>
</feature>
<evidence type="ECO:0000256" key="5">
    <source>
        <dbReference type="SAM" id="Phobius"/>
    </source>
</evidence>
<evidence type="ECO:0000313" key="7">
    <source>
        <dbReference type="Proteomes" id="UP000248975"/>
    </source>
</evidence>
<proteinExistence type="predicted"/>
<reference evidence="6 7" key="1">
    <citation type="submission" date="2017-08" db="EMBL/GenBank/DDBJ databases">
        <title>Infants hospitalized years apart are colonized by the same room-sourced microbial strains.</title>
        <authorList>
            <person name="Brooks B."/>
            <person name="Olm M.R."/>
            <person name="Firek B.A."/>
            <person name="Baker R."/>
            <person name="Thomas B.C."/>
            <person name="Morowitz M.J."/>
            <person name="Banfield J.F."/>
        </authorList>
    </citation>
    <scope>NUCLEOTIDE SEQUENCE [LARGE SCALE GENOMIC DNA]</scope>
    <source>
        <strain evidence="6">S2_003_000_R2_11</strain>
    </source>
</reference>